<evidence type="ECO:0000313" key="1">
    <source>
        <dbReference type="EMBL" id="MFD2517514.1"/>
    </source>
</evidence>
<protein>
    <submittedName>
        <fullName evidence="1">Uncharacterized protein</fullName>
    </submittedName>
</protein>
<evidence type="ECO:0000313" key="2">
    <source>
        <dbReference type="Proteomes" id="UP001597468"/>
    </source>
</evidence>
<dbReference type="EMBL" id="JBHULT010000006">
    <property type="protein sequence ID" value="MFD2517514.1"/>
    <property type="molecule type" value="Genomic_DNA"/>
</dbReference>
<gene>
    <name evidence="1" type="ORF">ACFSTG_06385</name>
</gene>
<organism evidence="1 2">
    <name type="scientific">Salinimicrobium flavum</name>
    <dbReference type="NCBI Taxonomy" id="1737065"/>
    <lineage>
        <taxon>Bacteria</taxon>
        <taxon>Pseudomonadati</taxon>
        <taxon>Bacteroidota</taxon>
        <taxon>Flavobacteriia</taxon>
        <taxon>Flavobacteriales</taxon>
        <taxon>Flavobacteriaceae</taxon>
        <taxon>Salinimicrobium</taxon>
    </lineage>
</organism>
<keyword evidence="2" id="KW-1185">Reference proteome</keyword>
<dbReference type="RefSeq" id="WP_380749822.1">
    <property type="nucleotide sequence ID" value="NZ_JBHULT010000006.1"/>
</dbReference>
<name>A0ABW5IV03_9FLAO</name>
<sequence length="51" mass="5846">MTPETLLSEVEEQTISDLVSEPGQIYITTGKTCEDHYLGMEEEFQYFIVNS</sequence>
<reference evidence="2" key="1">
    <citation type="journal article" date="2019" name="Int. J. Syst. Evol. Microbiol.">
        <title>The Global Catalogue of Microorganisms (GCM) 10K type strain sequencing project: providing services to taxonomists for standard genome sequencing and annotation.</title>
        <authorList>
            <consortium name="The Broad Institute Genomics Platform"/>
            <consortium name="The Broad Institute Genome Sequencing Center for Infectious Disease"/>
            <person name="Wu L."/>
            <person name="Ma J."/>
        </authorList>
    </citation>
    <scope>NUCLEOTIDE SEQUENCE [LARGE SCALE GENOMIC DNA]</scope>
    <source>
        <strain evidence="2">KCTC 42585</strain>
    </source>
</reference>
<dbReference type="Proteomes" id="UP001597468">
    <property type="component" value="Unassembled WGS sequence"/>
</dbReference>
<proteinExistence type="predicted"/>
<accession>A0ABW5IV03</accession>
<comment type="caution">
    <text evidence="1">The sequence shown here is derived from an EMBL/GenBank/DDBJ whole genome shotgun (WGS) entry which is preliminary data.</text>
</comment>